<feature type="domain" description="GGDEF" evidence="2">
    <location>
        <begin position="194"/>
        <end position="313"/>
    </location>
</feature>
<dbReference type="PANTHER" id="PTHR45138">
    <property type="entry name" value="REGULATORY COMPONENTS OF SENSORY TRANSDUCTION SYSTEM"/>
    <property type="match status" value="1"/>
</dbReference>
<sequence length="315" mass="35490">MRKQTDRSLAAAAFYIAGGLFPLLNATVFKLVDGPRYDLLLIATLCFGCSFGILLAGERFSKAAAGAVMCLPLITVVPNVLLSSHELRVFSSGFFFFPYFIFLVWFLPTWFARLLGYSWLALFCMIVVLRYGTDPLSGLLMLVVSGAVLGELVGRFKQRIEREAVTDPLCRVWNRRGFESLLSKAVATAERNERPLALVYLDLDDFKAINDGRGHIVGDQTLRDFAREVDLQIRTEDVFARFGGDEFALLLIDSDAEQALETAERLRREIPDPAWSFGISEWQPGEKPRDFISRADLRMFDDKQRRKKAAVDSVP</sequence>
<evidence type="ECO:0000256" key="1">
    <source>
        <dbReference type="SAM" id="Phobius"/>
    </source>
</evidence>
<organism evidence="3 4">
    <name type="scientific">Leucobacter muris</name>
    <dbReference type="NCBI Taxonomy" id="1935379"/>
    <lineage>
        <taxon>Bacteria</taxon>
        <taxon>Bacillati</taxon>
        <taxon>Actinomycetota</taxon>
        <taxon>Actinomycetes</taxon>
        <taxon>Micrococcales</taxon>
        <taxon>Microbacteriaceae</taxon>
        <taxon>Leucobacter</taxon>
    </lineage>
</organism>
<evidence type="ECO:0000313" key="3">
    <source>
        <dbReference type="EMBL" id="QAB17387.1"/>
    </source>
</evidence>
<dbReference type="PANTHER" id="PTHR45138:SF9">
    <property type="entry name" value="DIGUANYLATE CYCLASE DGCM-RELATED"/>
    <property type="match status" value="1"/>
</dbReference>
<keyword evidence="4" id="KW-1185">Reference proteome</keyword>
<dbReference type="InterPro" id="IPR050469">
    <property type="entry name" value="Diguanylate_Cyclase"/>
</dbReference>
<dbReference type="NCBIfam" id="TIGR00254">
    <property type="entry name" value="GGDEF"/>
    <property type="match status" value="1"/>
</dbReference>
<protein>
    <submittedName>
        <fullName evidence="3">GGDEF domain-containing protein</fullName>
    </submittedName>
</protein>
<keyword evidence="1" id="KW-1133">Transmembrane helix</keyword>
<proteinExistence type="predicted"/>
<dbReference type="InterPro" id="IPR043128">
    <property type="entry name" value="Rev_trsase/Diguanyl_cyclase"/>
</dbReference>
<feature type="transmembrane region" description="Helical" evidence="1">
    <location>
        <begin position="87"/>
        <end position="107"/>
    </location>
</feature>
<dbReference type="SMART" id="SM00267">
    <property type="entry name" value="GGDEF"/>
    <property type="match status" value="1"/>
</dbReference>
<accession>A0ABX5QE89</accession>
<feature type="transmembrane region" description="Helical" evidence="1">
    <location>
        <begin position="63"/>
        <end position="81"/>
    </location>
</feature>
<feature type="transmembrane region" description="Helical" evidence="1">
    <location>
        <begin position="114"/>
        <end position="132"/>
    </location>
</feature>
<dbReference type="RefSeq" id="WP_128386540.1">
    <property type="nucleotide sequence ID" value="NZ_CP035037.1"/>
</dbReference>
<name>A0ABX5QE89_9MICO</name>
<keyword evidence="1" id="KW-0812">Transmembrane</keyword>
<dbReference type="Proteomes" id="UP000285768">
    <property type="component" value="Chromosome"/>
</dbReference>
<evidence type="ECO:0000313" key="4">
    <source>
        <dbReference type="Proteomes" id="UP000285768"/>
    </source>
</evidence>
<feature type="transmembrane region" description="Helical" evidence="1">
    <location>
        <begin position="36"/>
        <end position="56"/>
    </location>
</feature>
<reference evidence="3 4" key="1">
    <citation type="submission" date="2019-01" db="EMBL/GenBank/DDBJ databases">
        <title>Leucobacter muris sp. nov. isolated from the nose of a laboratory mouse.</title>
        <authorList>
            <person name="Benga L."/>
            <person name="Sproeer C."/>
            <person name="Schumann P."/>
            <person name="Verbarg S."/>
            <person name="Bunk B."/>
            <person name="Engelhardt E."/>
            <person name="Benten P.M."/>
            <person name="Sager M."/>
        </authorList>
    </citation>
    <scope>NUCLEOTIDE SEQUENCE [LARGE SCALE GENOMIC DNA]</scope>
    <source>
        <strain evidence="3 4">DSM 101948</strain>
    </source>
</reference>
<dbReference type="SUPFAM" id="SSF55073">
    <property type="entry name" value="Nucleotide cyclase"/>
    <property type="match status" value="1"/>
</dbReference>
<gene>
    <name evidence="3" type="ORF">Leucomu_05155</name>
</gene>
<dbReference type="Pfam" id="PF00990">
    <property type="entry name" value="GGDEF"/>
    <property type="match status" value="1"/>
</dbReference>
<keyword evidence="1" id="KW-0472">Membrane</keyword>
<dbReference type="PROSITE" id="PS50887">
    <property type="entry name" value="GGDEF"/>
    <property type="match status" value="1"/>
</dbReference>
<dbReference type="Gene3D" id="3.30.70.270">
    <property type="match status" value="1"/>
</dbReference>
<dbReference type="InterPro" id="IPR029787">
    <property type="entry name" value="Nucleotide_cyclase"/>
</dbReference>
<dbReference type="EMBL" id="CP035037">
    <property type="protein sequence ID" value="QAB17387.1"/>
    <property type="molecule type" value="Genomic_DNA"/>
</dbReference>
<dbReference type="CDD" id="cd01949">
    <property type="entry name" value="GGDEF"/>
    <property type="match status" value="1"/>
</dbReference>
<dbReference type="InterPro" id="IPR000160">
    <property type="entry name" value="GGDEF_dom"/>
</dbReference>
<evidence type="ECO:0000259" key="2">
    <source>
        <dbReference type="PROSITE" id="PS50887"/>
    </source>
</evidence>